<dbReference type="Proteomes" id="UP000552757">
    <property type="component" value="Unassembled WGS sequence"/>
</dbReference>
<name>A0A7W6DKP8_9SPHN</name>
<dbReference type="SUPFAM" id="SSF56112">
    <property type="entry name" value="Protein kinase-like (PK-like)"/>
    <property type="match status" value="1"/>
</dbReference>
<keyword evidence="3" id="KW-1185">Reference proteome</keyword>
<comment type="caution">
    <text evidence="2">The sequence shown here is derived from an EMBL/GenBank/DDBJ whole genome shotgun (WGS) entry which is preliminary data.</text>
</comment>
<proteinExistence type="predicted"/>
<dbReference type="AlphaFoldDB" id="A0A7W6DKP8"/>
<reference evidence="2 3" key="1">
    <citation type="submission" date="2020-08" db="EMBL/GenBank/DDBJ databases">
        <title>Genomic Encyclopedia of Type Strains, Phase IV (KMG-IV): sequencing the most valuable type-strain genomes for metagenomic binning, comparative biology and taxonomic classification.</title>
        <authorList>
            <person name="Goeker M."/>
        </authorList>
    </citation>
    <scope>NUCLEOTIDE SEQUENCE [LARGE SCALE GENOMIC DNA]</scope>
    <source>
        <strain evidence="2 3">DSM 29348</strain>
    </source>
</reference>
<evidence type="ECO:0000313" key="2">
    <source>
        <dbReference type="EMBL" id="MBB3981613.1"/>
    </source>
</evidence>
<accession>A0A7W6DKP8</accession>
<dbReference type="EMBL" id="JACIEB010000002">
    <property type="protein sequence ID" value="MBB3981613.1"/>
    <property type="molecule type" value="Genomic_DNA"/>
</dbReference>
<protein>
    <submittedName>
        <fullName evidence="2">Ser/Thr protein kinase RdoA (MazF antagonist)</fullName>
    </submittedName>
</protein>
<organism evidence="2 3">
    <name type="scientific">Sphingobium fontiphilum</name>
    <dbReference type="NCBI Taxonomy" id="944425"/>
    <lineage>
        <taxon>Bacteria</taxon>
        <taxon>Pseudomonadati</taxon>
        <taxon>Pseudomonadota</taxon>
        <taxon>Alphaproteobacteria</taxon>
        <taxon>Sphingomonadales</taxon>
        <taxon>Sphingomonadaceae</taxon>
        <taxon>Sphingobium</taxon>
    </lineage>
</organism>
<evidence type="ECO:0000313" key="3">
    <source>
        <dbReference type="Proteomes" id="UP000552757"/>
    </source>
</evidence>
<evidence type="ECO:0000259" key="1">
    <source>
        <dbReference type="Pfam" id="PF01636"/>
    </source>
</evidence>
<dbReference type="Pfam" id="PF01636">
    <property type="entry name" value="APH"/>
    <property type="match status" value="1"/>
</dbReference>
<gene>
    <name evidence="2" type="ORF">GGR44_001260</name>
</gene>
<dbReference type="GO" id="GO:0016301">
    <property type="term" value="F:kinase activity"/>
    <property type="evidence" value="ECO:0007669"/>
    <property type="project" value="UniProtKB-KW"/>
</dbReference>
<feature type="domain" description="Aminoglycoside phosphotransferase" evidence="1">
    <location>
        <begin position="7"/>
        <end position="180"/>
    </location>
</feature>
<dbReference type="InterPro" id="IPR002575">
    <property type="entry name" value="Aminoglycoside_PTrfase"/>
</dbReference>
<sequence length="252" mass="27408">MWAIDDDRVLKLYHAHANAIPVALEEAAARAAHALGLKVALPLGRVEEGGRLGIMFERIYGPTMLAQMVRDPGRMWTLVRSLALYQARLHRDAPAWPSTTIPKVHTVLAHRIGLSAASARAKAKALARLDSLSTGDRLCHGDLHPDNMLIASSGPVAIDWSKAMIGDPAADAARTALLIRYGASGAKGGAWVWRLGAAMSAGWYLFCYCRASGMAVRSIRDWRLPVAVAWYRGQPELNRSGIAAWIEREAAR</sequence>
<keyword evidence="2" id="KW-0418">Kinase</keyword>
<dbReference type="InterPro" id="IPR011009">
    <property type="entry name" value="Kinase-like_dom_sf"/>
</dbReference>
<dbReference type="Gene3D" id="3.90.1200.10">
    <property type="match status" value="1"/>
</dbReference>
<keyword evidence="2" id="KW-0808">Transferase</keyword>